<keyword evidence="1" id="KW-0732">Signal</keyword>
<dbReference type="EMBL" id="JAVLSF010000004">
    <property type="protein sequence ID" value="MDR9772820.1"/>
    <property type="molecule type" value="Genomic_DNA"/>
</dbReference>
<gene>
    <name evidence="3" type="ORF">CO674_13965</name>
    <name evidence="2" type="ORF">RJJ65_09135</name>
</gene>
<evidence type="ECO:0000313" key="3">
    <source>
        <dbReference type="EMBL" id="PDT23049.1"/>
    </source>
</evidence>
<accession>A0A2A6KF58</accession>
<comment type="caution">
    <text evidence="2">The sequence shown here is derived from an EMBL/GenBank/DDBJ whole genome shotgun (WGS) entry which is preliminary data.</text>
</comment>
<reference evidence="3 4" key="1">
    <citation type="submission" date="2017-09" db="EMBL/GenBank/DDBJ databases">
        <title>Comparative genomics of rhizobia isolated from Phaseolus vulgaris in China.</title>
        <authorList>
            <person name="Tong W."/>
        </authorList>
    </citation>
    <scope>NUCLEOTIDE SEQUENCE [LARGE SCALE GENOMIC DNA]</scope>
    <source>
        <strain evidence="3 4">FH14</strain>
    </source>
</reference>
<dbReference type="EMBL" id="NWSY01000009">
    <property type="protein sequence ID" value="PDT23049.1"/>
    <property type="molecule type" value="Genomic_DNA"/>
</dbReference>
<feature type="signal peptide" evidence="1">
    <location>
        <begin position="1"/>
        <end position="21"/>
    </location>
</feature>
<reference evidence="2" key="2">
    <citation type="submission" date="2023-04" db="EMBL/GenBank/DDBJ databases">
        <title>Genomic characterization of faba bean (Vicia faba) microsymbionts in Mexican soils.</title>
        <authorList>
            <person name="Rivera Orduna F.N."/>
            <person name="Guevara-Luna J."/>
            <person name="Yan J."/>
            <person name="Arroyo-Herrera I."/>
            <person name="Li Y."/>
            <person name="Vasquez-Murrieta M.S."/>
            <person name="Wang E.T."/>
        </authorList>
    </citation>
    <scope>NUCLEOTIDE SEQUENCE</scope>
    <source>
        <strain evidence="2">CH26</strain>
    </source>
</reference>
<evidence type="ECO:0000313" key="2">
    <source>
        <dbReference type="EMBL" id="MDR9772820.1"/>
    </source>
</evidence>
<evidence type="ECO:0000313" key="5">
    <source>
        <dbReference type="Proteomes" id="UP001268610"/>
    </source>
</evidence>
<feature type="chain" id="PRO_5043154282" evidence="1">
    <location>
        <begin position="22"/>
        <end position="108"/>
    </location>
</feature>
<dbReference type="RefSeq" id="WP_097534398.1">
    <property type="nucleotide sequence ID" value="NZ_JAVLSD010000007.1"/>
</dbReference>
<dbReference type="Proteomes" id="UP001268610">
    <property type="component" value="Unassembled WGS sequence"/>
</dbReference>
<name>A0A2A6KF58_9HYPH</name>
<proteinExistence type="predicted"/>
<evidence type="ECO:0000256" key="1">
    <source>
        <dbReference type="SAM" id="SignalP"/>
    </source>
</evidence>
<protein>
    <submittedName>
        <fullName evidence="2">Uncharacterized protein</fullName>
    </submittedName>
</protein>
<dbReference type="Proteomes" id="UP000219914">
    <property type="component" value="Unassembled WGS sequence"/>
</dbReference>
<organism evidence="2 5">
    <name type="scientific">Rhizobium hidalgonense</name>
    <dbReference type="NCBI Taxonomy" id="1538159"/>
    <lineage>
        <taxon>Bacteria</taxon>
        <taxon>Pseudomonadati</taxon>
        <taxon>Pseudomonadota</taxon>
        <taxon>Alphaproteobacteria</taxon>
        <taxon>Hyphomicrobiales</taxon>
        <taxon>Rhizobiaceae</taxon>
        <taxon>Rhizobium/Agrobacterium group</taxon>
        <taxon>Rhizobium</taxon>
    </lineage>
</organism>
<evidence type="ECO:0000313" key="4">
    <source>
        <dbReference type="Proteomes" id="UP000219914"/>
    </source>
</evidence>
<dbReference type="AlphaFoldDB" id="A0A2A6KF58"/>
<keyword evidence="4" id="KW-1185">Reference proteome</keyword>
<sequence length="108" mass="11845">MKLHILGAVALILSATGHAQADDRTAATANSFRAITKSACGFNMTPASAMRAASTLGMLDLREPLIPAMLEVCKEEIKGNESKTIEIRVPDNHKVMRKVVLERAKWWQ</sequence>